<dbReference type="RefSeq" id="WP_066519187.1">
    <property type="nucleotide sequence ID" value="NZ_AP017655.1"/>
</dbReference>
<dbReference type="PANTHER" id="PTHR13887:SF41">
    <property type="entry name" value="THIOREDOXIN SUPERFAMILY PROTEIN"/>
    <property type="match status" value="1"/>
</dbReference>
<evidence type="ECO:0000313" key="2">
    <source>
        <dbReference type="EMBL" id="BAV63320.1"/>
    </source>
</evidence>
<dbReference type="CDD" id="cd03024">
    <property type="entry name" value="DsbA_FrnE"/>
    <property type="match status" value="1"/>
</dbReference>
<reference evidence="2 3" key="1">
    <citation type="submission" date="2016-10" db="EMBL/GenBank/DDBJ databases">
        <title>Complete Genome Sequence of the Nonylphenol-Degrading Bacterium Sphingobium cloacae JCM 10874T.</title>
        <authorList>
            <person name="Ootsuka M."/>
            <person name="Nishizawa T."/>
            <person name="Ohta H."/>
        </authorList>
    </citation>
    <scope>NUCLEOTIDE SEQUENCE [LARGE SCALE GENOMIC DNA]</scope>
    <source>
        <strain evidence="2 3">JCM 10874</strain>
    </source>
</reference>
<gene>
    <name evidence="2" type="ORF">SCLO_1002800</name>
</gene>
<dbReference type="EMBL" id="AP017655">
    <property type="protein sequence ID" value="BAV63320.1"/>
    <property type="molecule type" value="Genomic_DNA"/>
</dbReference>
<evidence type="ECO:0000259" key="1">
    <source>
        <dbReference type="Pfam" id="PF01323"/>
    </source>
</evidence>
<protein>
    <submittedName>
        <fullName evidence="2">Polyketide synthase</fullName>
    </submittedName>
</protein>
<feature type="domain" description="DSBA-like thioredoxin" evidence="1">
    <location>
        <begin position="7"/>
        <end position="200"/>
    </location>
</feature>
<evidence type="ECO:0000313" key="3">
    <source>
        <dbReference type="Proteomes" id="UP000218272"/>
    </source>
</evidence>
<dbReference type="Gene3D" id="3.40.30.10">
    <property type="entry name" value="Glutaredoxin"/>
    <property type="match status" value="1"/>
</dbReference>
<organism evidence="2 3">
    <name type="scientific">Sphingobium cloacae</name>
    <dbReference type="NCBI Taxonomy" id="120107"/>
    <lineage>
        <taxon>Bacteria</taxon>
        <taxon>Pseudomonadati</taxon>
        <taxon>Pseudomonadota</taxon>
        <taxon>Alphaproteobacteria</taxon>
        <taxon>Sphingomonadales</taxon>
        <taxon>Sphingomonadaceae</taxon>
        <taxon>Sphingobium</taxon>
    </lineage>
</organism>
<dbReference type="PANTHER" id="PTHR13887">
    <property type="entry name" value="GLUTATHIONE S-TRANSFERASE KAPPA"/>
    <property type="match status" value="1"/>
</dbReference>
<accession>A0A1E1EYJ1</accession>
<dbReference type="InterPro" id="IPR001853">
    <property type="entry name" value="DSBA-like_thioredoxin_dom"/>
</dbReference>
<sequence>MAKSLKVELYTDIVCPWCLIGERRLDNILTTDLADADVDIEHHPVLLMPDLPDEGIETLAYFRARFGNIDPKTMWDRPQAEARKTGLALDLSRQTMLYPTIRAHTLIRHARARGTQHALASALTQSYFQKQFRINDPEALASIAVQHGFDQDEALVLVASGEERQATVEAAVVSARRGVRSVPTFVINGQPVQPDSEDALAARLIREIT</sequence>
<dbReference type="GO" id="GO:0016491">
    <property type="term" value="F:oxidoreductase activity"/>
    <property type="evidence" value="ECO:0007669"/>
    <property type="project" value="InterPro"/>
</dbReference>
<dbReference type="SUPFAM" id="SSF52833">
    <property type="entry name" value="Thioredoxin-like"/>
    <property type="match status" value="1"/>
</dbReference>
<dbReference type="Proteomes" id="UP000218272">
    <property type="component" value="Chromosome SCLO_1"/>
</dbReference>
<dbReference type="AlphaFoldDB" id="A0A1E1EYJ1"/>
<name>A0A1E1EYJ1_9SPHN</name>
<dbReference type="OrthoDB" id="9799122at2"/>
<keyword evidence="3" id="KW-1185">Reference proteome</keyword>
<dbReference type="InterPro" id="IPR036249">
    <property type="entry name" value="Thioredoxin-like_sf"/>
</dbReference>
<dbReference type="Pfam" id="PF01323">
    <property type="entry name" value="DSBA"/>
    <property type="match status" value="1"/>
</dbReference>
<proteinExistence type="predicted"/>
<dbReference type="KEGG" id="sclo:SCLO_1002800"/>